<name>A0A1V0A7Z0_9ACTN</name>
<evidence type="ECO:0000313" key="2">
    <source>
        <dbReference type="EMBL" id="AQZ66321.1"/>
    </source>
</evidence>
<dbReference type="EMBL" id="CP017717">
    <property type="protein sequence ID" value="AQZ66321.1"/>
    <property type="molecule type" value="Genomic_DNA"/>
</dbReference>
<proteinExistence type="predicted"/>
<protein>
    <submittedName>
        <fullName evidence="2">Uncharacterized protein</fullName>
    </submittedName>
</protein>
<dbReference type="AlphaFoldDB" id="A0A1V0A7Z0"/>
<evidence type="ECO:0000256" key="1">
    <source>
        <dbReference type="SAM" id="MobiDB-lite"/>
    </source>
</evidence>
<accession>A0A1V0A7Z0</accession>
<reference evidence="3" key="1">
    <citation type="journal article" date="2017" name="Med. Chem. Commun.">
        <title>Nonomuraea sp. ATCC 55076 harbours the largest actinomycete chromosome to date and the kistamicin biosynthetic gene cluster.</title>
        <authorList>
            <person name="Nazari B."/>
            <person name="Forneris C.C."/>
            <person name="Gibson M.I."/>
            <person name="Moon K."/>
            <person name="Schramma K.R."/>
            <person name="Seyedsayamdost M.R."/>
        </authorList>
    </citation>
    <scope>NUCLEOTIDE SEQUENCE [LARGE SCALE GENOMIC DNA]</scope>
    <source>
        <strain evidence="3">ATCC 55076</strain>
    </source>
</reference>
<sequence>MRMDVDTAETSARQAVHGTSTYATAVARLRADLAAAGPVGAEGSDLAAAIEEFTGLLLDTADRTAQAYGSTAEGMSASVTAARSADSRATAPATALTPVPVSWV</sequence>
<dbReference type="Proteomes" id="UP000190797">
    <property type="component" value="Chromosome"/>
</dbReference>
<keyword evidence="3" id="KW-1185">Reference proteome</keyword>
<evidence type="ECO:0000313" key="3">
    <source>
        <dbReference type="Proteomes" id="UP000190797"/>
    </source>
</evidence>
<feature type="region of interest" description="Disordered" evidence="1">
    <location>
        <begin position="84"/>
        <end position="104"/>
    </location>
</feature>
<organism evidence="2 3">
    <name type="scientific">[Actinomadura] parvosata subsp. kistnae</name>
    <dbReference type="NCBI Taxonomy" id="1909395"/>
    <lineage>
        <taxon>Bacteria</taxon>
        <taxon>Bacillati</taxon>
        <taxon>Actinomycetota</taxon>
        <taxon>Actinomycetes</taxon>
        <taxon>Streptosporangiales</taxon>
        <taxon>Streptosporangiaceae</taxon>
        <taxon>Nonomuraea</taxon>
    </lineage>
</organism>
<gene>
    <name evidence="2" type="ORF">BKM31_37030</name>
</gene>
<dbReference type="KEGG" id="noa:BKM31_37030"/>